<protein>
    <recommendedName>
        <fullName evidence="5">Aldose 1-epimerase</fullName>
        <ecNumber evidence="5">5.1.3.3</ecNumber>
    </recommendedName>
</protein>
<organism evidence="7 8">
    <name type="scientific">Roseomonas elaeocarpi</name>
    <dbReference type="NCBI Taxonomy" id="907779"/>
    <lineage>
        <taxon>Bacteria</taxon>
        <taxon>Pseudomonadati</taxon>
        <taxon>Pseudomonadota</taxon>
        <taxon>Alphaproteobacteria</taxon>
        <taxon>Acetobacterales</taxon>
        <taxon>Roseomonadaceae</taxon>
        <taxon>Roseomonas</taxon>
    </lineage>
</organism>
<evidence type="ECO:0000256" key="1">
    <source>
        <dbReference type="ARBA" id="ARBA00005028"/>
    </source>
</evidence>
<dbReference type="SUPFAM" id="SSF74650">
    <property type="entry name" value="Galactose mutarotase-like"/>
    <property type="match status" value="1"/>
</dbReference>
<dbReference type="InterPro" id="IPR011013">
    <property type="entry name" value="Gal_mutarotase_sf_dom"/>
</dbReference>
<comment type="caution">
    <text evidence="7">The sequence shown here is derived from an EMBL/GenBank/DDBJ whole genome shotgun (WGS) entry which is preliminary data.</text>
</comment>
<evidence type="ECO:0000313" key="7">
    <source>
        <dbReference type="EMBL" id="MFC0411021.1"/>
    </source>
</evidence>
<dbReference type="Gene3D" id="2.70.98.10">
    <property type="match status" value="1"/>
</dbReference>
<dbReference type="InterPro" id="IPR008183">
    <property type="entry name" value="Aldose_1/G6P_1-epimerase"/>
</dbReference>
<comment type="similarity">
    <text evidence="2 5">Belongs to the aldose epimerase family.</text>
</comment>
<sequence>MMPERAEFGRLPSGVPVEVVTLRGAGGFAARVLTFGATLQALLVPGRDGLSDVVAGHDTLDGYLAGRNFFGATIGRYANRISGGRFGLDGAAITLPTNNGPHTLHGGPEGFDRQLWEVAEVAAAPEPRLVLRRLSPAGEGGFPGALDTRVSFAVTGDAELSVRFEARSTAPTVVNLTNHSFFHLGGGGGDVLAHRLRIAASRYLPTDATLIPLGAPAPVDGTPFDFRQAHPIGGRIREADEQLLRAQGYDHNFCLDGWDGTLREAARLEDPASGRAMTLLTDRPGLQFYSGNFLDGSVAGKGGRPLRQSDALCLEPQDWPDAPNRPDYPSTRLDPGDTYRHSIAYRFSRLPT</sequence>
<keyword evidence="4 5" id="KW-0119">Carbohydrate metabolism</keyword>
<dbReference type="InterPro" id="IPR047215">
    <property type="entry name" value="Galactose_mutarotase-like"/>
</dbReference>
<reference evidence="7 8" key="1">
    <citation type="submission" date="2024-09" db="EMBL/GenBank/DDBJ databases">
        <authorList>
            <person name="Sun Q."/>
            <person name="Mori K."/>
        </authorList>
    </citation>
    <scope>NUCLEOTIDE SEQUENCE [LARGE SCALE GENOMIC DNA]</scope>
    <source>
        <strain evidence="7 8">TBRC 5777</strain>
    </source>
</reference>
<evidence type="ECO:0000256" key="6">
    <source>
        <dbReference type="SAM" id="MobiDB-lite"/>
    </source>
</evidence>
<feature type="region of interest" description="Disordered" evidence="6">
    <location>
        <begin position="316"/>
        <end position="335"/>
    </location>
</feature>
<evidence type="ECO:0000256" key="3">
    <source>
        <dbReference type="ARBA" id="ARBA00023235"/>
    </source>
</evidence>
<evidence type="ECO:0000256" key="4">
    <source>
        <dbReference type="ARBA" id="ARBA00023277"/>
    </source>
</evidence>
<keyword evidence="3 5" id="KW-0413">Isomerase</keyword>
<name>A0ABV6JZ60_9PROT</name>
<accession>A0ABV6JZ60</accession>
<dbReference type="PIRSF" id="PIRSF005096">
    <property type="entry name" value="GALM"/>
    <property type="match status" value="1"/>
</dbReference>
<dbReference type="EC" id="5.1.3.3" evidence="5"/>
<evidence type="ECO:0000313" key="8">
    <source>
        <dbReference type="Proteomes" id="UP001589865"/>
    </source>
</evidence>
<dbReference type="InterPro" id="IPR015443">
    <property type="entry name" value="Aldose_1-epimerase"/>
</dbReference>
<comment type="pathway">
    <text evidence="1 5">Carbohydrate metabolism; hexose metabolism.</text>
</comment>
<dbReference type="GO" id="GO:0016853">
    <property type="term" value="F:isomerase activity"/>
    <property type="evidence" value="ECO:0007669"/>
    <property type="project" value="UniProtKB-KW"/>
</dbReference>
<dbReference type="RefSeq" id="WP_377046773.1">
    <property type="nucleotide sequence ID" value="NZ_JBHLUN010000036.1"/>
</dbReference>
<dbReference type="InterPro" id="IPR014718">
    <property type="entry name" value="GH-type_carb-bd"/>
</dbReference>
<dbReference type="PANTHER" id="PTHR10091">
    <property type="entry name" value="ALDOSE-1-EPIMERASE"/>
    <property type="match status" value="1"/>
</dbReference>
<keyword evidence="8" id="KW-1185">Reference proteome</keyword>
<dbReference type="Proteomes" id="UP001589865">
    <property type="component" value="Unassembled WGS sequence"/>
</dbReference>
<dbReference type="NCBIfam" id="NF008277">
    <property type="entry name" value="PRK11055.1"/>
    <property type="match status" value="1"/>
</dbReference>
<dbReference type="Pfam" id="PF01263">
    <property type="entry name" value="Aldose_epim"/>
    <property type="match status" value="1"/>
</dbReference>
<gene>
    <name evidence="7" type="ORF">ACFFGY_22475</name>
</gene>
<dbReference type="EMBL" id="JBHLUN010000036">
    <property type="protein sequence ID" value="MFC0411021.1"/>
    <property type="molecule type" value="Genomic_DNA"/>
</dbReference>
<proteinExistence type="inferred from homology"/>
<evidence type="ECO:0000256" key="2">
    <source>
        <dbReference type="ARBA" id="ARBA00006206"/>
    </source>
</evidence>
<evidence type="ECO:0000256" key="5">
    <source>
        <dbReference type="PIRNR" id="PIRNR005096"/>
    </source>
</evidence>
<dbReference type="CDD" id="cd09019">
    <property type="entry name" value="galactose_mutarotase_like"/>
    <property type="match status" value="1"/>
</dbReference>
<dbReference type="PANTHER" id="PTHR10091:SF0">
    <property type="entry name" value="GALACTOSE MUTAROTASE"/>
    <property type="match status" value="1"/>
</dbReference>
<comment type="catalytic activity">
    <reaction evidence="5">
        <text>alpha-D-glucose = beta-D-glucose</text>
        <dbReference type="Rhea" id="RHEA:10264"/>
        <dbReference type="ChEBI" id="CHEBI:15903"/>
        <dbReference type="ChEBI" id="CHEBI:17925"/>
        <dbReference type="EC" id="5.1.3.3"/>
    </reaction>
</comment>